<dbReference type="Proteomes" id="UP000297225">
    <property type="component" value="Unassembled WGS sequence"/>
</dbReference>
<proteinExistence type="predicted"/>
<evidence type="ECO:0000313" key="1">
    <source>
        <dbReference type="EMBL" id="TFH94127.1"/>
    </source>
</evidence>
<keyword evidence="2" id="KW-1185">Reference proteome</keyword>
<name>A0A4Y8WN14_9PORP</name>
<protein>
    <submittedName>
        <fullName evidence="1">Uncharacterized protein</fullName>
    </submittedName>
</protein>
<dbReference type="AlphaFoldDB" id="A0A4Y8WN14"/>
<reference evidence="1 2" key="1">
    <citation type="submission" date="2019-03" db="EMBL/GenBank/DDBJ databases">
        <title>Porphyromonas levii Isolated from the Uterus of Dairy Cows.</title>
        <authorList>
            <person name="Francis A.M."/>
        </authorList>
    </citation>
    <scope>NUCLEOTIDE SEQUENCE [LARGE SCALE GENOMIC DNA]</scope>
    <source>
        <strain evidence="1 2">AF5678</strain>
    </source>
</reference>
<dbReference type="STRING" id="1122973.GCA_000379925_00432"/>
<evidence type="ECO:0000313" key="2">
    <source>
        <dbReference type="Proteomes" id="UP000297225"/>
    </source>
</evidence>
<dbReference type="RefSeq" id="WP_134849046.1">
    <property type="nucleotide sequence ID" value="NZ_CP197400.1"/>
</dbReference>
<sequence>MSWIIWVAIIFFIFKKGSDGLKKIIEEHQEREREDMVEAAEHNAKRDAQLEAWREEAHMKLNNTLPTPKEITPTTNYQSLDVLTEIEGGKLMVEVLDSKEAGKSNPLAKDILDLDSNIQQKLRTAVVMKEILDRKYN</sequence>
<gene>
    <name evidence="1" type="ORF">E4P47_08850</name>
</gene>
<accession>A0A4Y8WN14</accession>
<comment type="caution">
    <text evidence="1">The sequence shown here is derived from an EMBL/GenBank/DDBJ whole genome shotgun (WGS) entry which is preliminary data.</text>
</comment>
<dbReference type="GeneID" id="66796526"/>
<dbReference type="EMBL" id="SPNC01000183">
    <property type="protein sequence ID" value="TFH94127.1"/>
    <property type="molecule type" value="Genomic_DNA"/>
</dbReference>
<organism evidence="1 2">
    <name type="scientific">Porphyromonas levii</name>
    <dbReference type="NCBI Taxonomy" id="28114"/>
    <lineage>
        <taxon>Bacteria</taxon>
        <taxon>Pseudomonadati</taxon>
        <taxon>Bacteroidota</taxon>
        <taxon>Bacteroidia</taxon>
        <taxon>Bacteroidales</taxon>
        <taxon>Porphyromonadaceae</taxon>
        <taxon>Porphyromonas</taxon>
    </lineage>
</organism>